<reference evidence="2 3" key="1">
    <citation type="submission" date="2014-11" db="EMBL/GenBank/DDBJ databases">
        <title>Draft genome sequence of Kirrobacter mercurialis.</title>
        <authorList>
            <person name="Coil D.A."/>
            <person name="Eisen J.A."/>
        </authorList>
    </citation>
    <scope>NUCLEOTIDE SEQUENCE [LARGE SCALE GENOMIC DNA]</scope>
    <source>
        <strain evidence="2 3">Coronado</strain>
    </source>
</reference>
<dbReference type="InterPro" id="IPR007410">
    <property type="entry name" value="LpqE-like"/>
</dbReference>
<dbReference type="Pfam" id="PF04314">
    <property type="entry name" value="PCuAC"/>
    <property type="match status" value="1"/>
</dbReference>
<evidence type="ECO:0000313" key="3">
    <source>
        <dbReference type="Proteomes" id="UP000030988"/>
    </source>
</evidence>
<sequence>MPNTALHRTLTVALLACVALLPAACKQADTAPEATDAVTGSPEAPEGVSVTNARLVLPPVAGNPGAVYFDITNGSDSQLAIASAAVTGAGMAMLHASSTQGNTAEMVHLEEVPFAARQTVTFAPGGLHVMVHDLGPDIVAGSTAEVTLTFINGDKVSFPAAVETIGGGS</sequence>
<gene>
    <name evidence="2" type="ORF">PK98_04865</name>
</gene>
<accession>A0A0B2C1P5</accession>
<dbReference type="InterPro" id="IPR036182">
    <property type="entry name" value="PCuAC_sf"/>
</dbReference>
<dbReference type="STRING" id="1572751.PK98_04865"/>
<dbReference type="PANTHER" id="PTHR36302">
    <property type="entry name" value="BLR7088 PROTEIN"/>
    <property type="match status" value="1"/>
</dbReference>
<dbReference type="Proteomes" id="UP000030988">
    <property type="component" value="Unassembled WGS sequence"/>
</dbReference>
<dbReference type="EMBL" id="JTDN01000001">
    <property type="protein sequence ID" value="KHL25911.1"/>
    <property type="molecule type" value="Genomic_DNA"/>
</dbReference>
<keyword evidence="1" id="KW-0732">Signal</keyword>
<proteinExistence type="predicted"/>
<name>A0A0B2C1P5_9SPHN</name>
<keyword evidence="3" id="KW-1185">Reference proteome</keyword>
<dbReference type="Gene3D" id="2.60.40.1890">
    <property type="entry name" value="PCu(A)C copper chaperone"/>
    <property type="match status" value="1"/>
</dbReference>
<dbReference type="SUPFAM" id="SSF110087">
    <property type="entry name" value="DR1885-like metal-binding protein"/>
    <property type="match status" value="1"/>
</dbReference>
<comment type="caution">
    <text evidence="2">The sequence shown here is derived from an EMBL/GenBank/DDBJ whole genome shotgun (WGS) entry which is preliminary data.</text>
</comment>
<organism evidence="2 3">
    <name type="scientific">Croceibacterium mercuriale</name>
    <dbReference type="NCBI Taxonomy" id="1572751"/>
    <lineage>
        <taxon>Bacteria</taxon>
        <taxon>Pseudomonadati</taxon>
        <taxon>Pseudomonadota</taxon>
        <taxon>Alphaproteobacteria</taxon>
        <taxon>Sphingomonadales</taxon>
        <taxon>Erythrobacteraceae</taxon>
        <taxon>Croceibacterium</taxon>
    </lineage>
</organism>
<evidence type="ECO:0008006" key="4">
    <source>
        <dbReference type="Google" id="ProtNLM"/>
    </source>
</evidence>
<dbReference type="AlphaFoldDB" id="A0A0B2C1P5"/>
<dbReference type="PANTHER" id="PTHR36302:SF1">
    <property type="entry name" value="COPPER CHAPERONE PCU(A)C"/>
    <property type="match status" value="1"/>
</dbReference>
<feature type="signal peptide" evidence="1">
    <location>
        <begin position="1"/>
        <end position="28"/>
    </location>
</feature>
<feature type="chain" id="PRO_5002068996" description="Copper chaperone PCu(A)C" evidence="1">
    <location>
        <begin position="29"/>
        <end position="169"/>
    </location>
</feature>
<protein>
    <recommendedName>
        <fullName evidence="4">Copper chaperone PCu(A)C</fullName>
    </recommendedName>
</protein>
<evidence type="ECO:0000313" key="2">
    <source>
        <dbReference type="EMBL" id="KHL25911.1"/>
    </source>
</evidence>
<evidence type="ECO:0000256" key="1">
    <source>
        <dbReference type="SAM" id="SignalP"/>
    </source>
</evidence>
<dbReference type="InterPro" id="IPR058248">
    <property type="entry name" value="Lxx211020-like"/>
</dbReference>